<comment type="similarity">
    <text evidence="2">Belongs to the sodium:solute symporter (SSF) (TC 2.A.21) family.</text>
</comment>
<keyword evidence="16" id="KW-1185">Reference proteome</keyword>
<feature type="transmembrane region" description="Helical" evidence="13">
    <location>
        <begin position="919"/>
        <end position="947"/>
    </location>
</feature>
<keyword evidence="10" id="KW-0739">Sodium transport</keyword>
<comment type="subcellular location">
    <subcellularLocation>
        <location evidence="1">Cell membrane</location>
        <topology evidence="1">Multi-pass membrane protein</topology>
    </subcellularLocation>
</comment>
<feature type="domain" description="C2H2-type" evidence="14">
    <location>
        <begin position="17"/>
        <end position="45"/>
    </location>
</feature>
<feature type="transmembrane region" description="Helical" evidence="13">
    <location>
        <begin position="742"/>
        <end position="764"/>
    </location>
</feature>
<dbReference type="AlphaFoldDB" id="A0A6H5J2D9"/>
<feature type="transmembrane region" description="Helical" evidence="13">
    <location>
        <begin position="776"/>
        <end position="800"/>
    </location>
</feature>
<evidence type="ECO:0000256" key="7">
    <source>
        <dbReference type="ARBA" id="ARBA00023053"/>
    </source>
</evidence>
<dbReference type="PANTHER" id="PTHR42985">
    <property type="entry name" value="SODIUM-COUPLED MONOCARBOXYLATE TRANSPORTER"/>
    <property type="match status" value="1"/>
</dbReference>
<evidence type="ECO:0000256" key="2">
    <source>
        <dbReference type="ARBA" id="ARBA00006434"/>
    </source>
</evidence>
<keyword evidence="11" id="KW-0863">Zinc-finger</keyword>
<dbReference type="PROSITE" id="PS00028">
    <property type="entry name" value="ZINC_FINGER_C2H2_1"/>
    <property type="match status" value="5"/>
</dbReference>
<dbReference type="PROSITE" id="PS50283">
    <property type="entry name" value="NA_SOLUT_SYMP_3"/>
    <property type="match status" value="1"/>
</dbReference>
<name>A0A6H5J2D9_9HYME</name>
<evidence type="ECO:0000256" key="1">
    <source>
        <dbReference type="ARBA" id="ARBA00004651"/>
    </source>
</evidence>
<dbReference type="InterPro" id="IPR036236">
    <property type="entry name" value="Znf_C2H2_sf"/>
</dbReference>
<keyword evidence="6 13" id="KW-1133">Transmembrane helix</keyword>
<proteinExistence type="inferred from homology"/>
<feature type="transmembrane region" description="Helical" evidence="13">
    <location>
        <begin position="999"/>
        <end position="1018"/>
    </location>
</feature>
<evidence type="ECO:0000259" key="14">
    <source>
        <dbReference type="PROSITE" id="PS50157"/>
    </source>
</evidence>
<dbReference type="NCBIfam" id="TIGR00813">
    <property type="entry name" value="sss"/>
    <property type="match status" value="1"/>
</dbReference>
<dbReference type="InterPro" id="IPR038377">
    <property type="entry name" value="Na/Glc_symporter_sf"/>
</dbReference>
<sequence>MDLLCHQKTVHERRKDFGCNNCEKKFGIKQNLIIHQKVVHDRRKDFVCDKCEKRFGSISDLLKHQRTVHEGRKDYACDKCDKKYGQSSHLLDHQRTVHEGRKNYACDKCDKKFGHKLHLIRHKKIIHEGRRDFACEKCEKKFGERAKLILHQKAVHEGLKDFLCDKCEKKFALKVNLTRHQKIYRIKTADAGRSIPQEDVRYLIEWLCAHASKQRRLEFIGALIAPRQIWEIMPNEQPSRRAGRSTNLCCSALHLKYGHKCRTMIIVARRCCVQQAAIDLTRRKKLYCRIIHTDSKTAEAALGEEGLVTNITFSWSNAFMCPIATNTQNTSALSRSNLYGKSAYYEKCSWVLVIRAQLTRRGHSRIINMSTAAAAASLRATGPVDEPREEEQEVAVVVRAPARPLLRFRIFEINLRARSTDFLEIIFIIVRINRILRCNSFDPAAMPLCLSDPARGVVYVRTRIHADCPKFADAAARGGFVRGVTANFLIADYAHSRPCIGQHVKCFAHGPDKVLDIRAHEKDESRSDLIATKKSAPAQARASRTYNMYISRIVYAKKLPVDISRLNLYSCAADAGATAYLNSAMESSSLIVDYLVFTVFIAVSFVIPLWGKFRARKKTETKADYVFATGSSVSMGAMMLSIARGTLGVRSFLGYPSELYYRGSAMWETLYGMVLAYPIVCFTFVPVYYSLGITSVYQYLDMRFKSKLVRRLASFTYVIRSLLNVSVTVFTPCVALKTVIGLPYWASICGITAISIVFTLMGGLKAAILSDVLQGLTMIGVSLVIIIHGTIDVGGISTVVNITQERGRLEFFNFNMDPTIRVNTVSAILGQLFMSLSIFGCQQNFVQRYFSMGSRTKVVKTMMANIPVITVLFSLSWIVGMVIFANYADCDPLSLGYTSKFDEIVPFYVEDKFVYLPGLLGLVMATLFNSSLTITVSILNSLATVTFEDFLSQIPAMRNLRDNQQLKIIKSLAIVYGLLVIGVSFLVGKLPGVIESSMLMTSATSGPLLGAFILAMLVPCANWKGAAAGMIFSHATTLWLTFGRLSLDIPVQQLPLSTAGCSNDTFSSHMTKPLDLVPKQWSSATPDHLFVDETPESILDNIYGITYMYYAFIGSLSTVIVGIIVSLLTADAKEDAYQEHLLHPCVLKLSRMFPGKQRLYAPATCGGGAGGGAGGDNSAAGSDNNNVSASTGISDDSSFKVNSEKVGSNGVAEHRVQMDINYLEKLDALKKATLEVTNEVQNNGTKL</sequence>
<dbReference type="InterPro" id="IPR051163">
    <property type="entry name" value="Sodium:Solute_Symporter_SSF"/>
</dbReference>
<keyword evidence="5 13" id="KW-0812">Transmembrane</keyword>
<keyword evidence="11" id="KW-0862">Zinc</keyword>
<feature type="transmembrane region" description="Helical" evidence="13">
    <location>
        <begin position="1025"/>
        <end position="1042"/>
    </location>
</feature>
<evidence type="ECO:0000313" key="15">
    <source>
        <dbReference type="EMBL" id="CAB0043796.1"/>
    </source>
</evidence>
<evidence type="ECO:0000256" key="9">
    <source>
        <dbReference type="ARBA" id="ARBA00023136"/>
    </source>
</evidence>
<feature type="transmembrane region" description="Helical" evidence="13">
    <location>
        <begin position="862"/>
        <end position="885"/>
    </location>
</feature>
<feature type="region of interest" description="Disordered" evidence="12">
    <location>
        <begin position="1173"/>
        <end position="1194"/>
    </location>
</feature>
<feature type="transmembrane region" description="Helical" evidence="13">
    <location>
        <begin position="968"/>
        <end position="987"/>
    </location>
</feature>
<dbReference type="SMART" id="SM00355">
    <property type="entry name" value="ZnF_C2H2"/>
    <property type="match status" value="6"/>
</dbReference>
<gene>
    <name evidence="15" type="ORF">TBRA_LOCUS15384</name>
</gene>
<dbReference type="SUPFAM" id="SSF57667">
    <property type="entry name" value="beta-beta-alpha zinc fingers"/>
    <property type="match status" value="3"/>
</dbReference>
<dbReference type="EMBL" id="CADCXV010001349">
    <property type="protein sequence ID" value="CAB0043796.1"/>
    <property type="molecule type" value="Genomic_DNA"/>
</dbReference>
<dbReference type="Pfam" id="PF00096">
    <property type="entry name" value="zf-C2H2"/>
    <property type="match status" value="3"/>
</dbReference>
<evidence type="ECO:0000256" key="10">
    <source>
        <dbReference type="ARBA" id="ARBA00023201"/>
    </source>
</evidence>
<dbReference type="InterPro" id="IPR013087">
    <property type="entry name" value="Znf_C2H2_type"/>
</dbReference>
<evidence type="ECO:0000256" key="13">
    <source>
        <dbReference type="SAM" id="Phobius"/>
    </source>
</evidence>
<feature type="domain" description="C2H2-type" evidence="14">
    <location>
        <begin position="162"/>
        <end position="189"/>
    </location>
</feature>
<evidence type="ECO:0000256" key="6">
    <source>
        <dbReference type="ARBA" id="ARBA00022989"/>
    </source>
</evidence>
<evidence type="ECO:0000256" key="12">
    <source>
        <dbReference type="SAM" id="MobiDB-lite"/>
    </source>
</evidence>
<dbReference type="GO" id="GO:0006814">
    <property type="term" value="P:sodium ion transport"/>
    <property type="evidence" value="ECO:0007669"/>
    <property type="project" value="UniProtKB-KW"/>
</dbReference>
<evidence type="ECO:0000256" key="5">
    <source>
        <dbReference type="ARBA" id="ARBA00022692"/>
    </source>
</evidence>
<feature type="transmembrane region" description="Helical" evidence="13">
    <location>
        <begin position="820"/>
        <end position="841"/>
    </location>
</feature>
<feature type="transmembrane region" description="Helical" evidence="13">
    <location>
        <begin position="712"/>
        <end position="730"/>
    </location>
</feature>
<reference evidence="15 16" key="1">
    <citation type="submission" date="2020-02" db="EMBL/GenBank/DDBJ databases">
        <authorList>
            <person name="Ferguson B K."/>
        </authorList>
    </citation>
    <scope>NUCLEOTIDE SEQUENCE [LARGE SCALE GENOMIC DNA]</scope>
</reference>
<feature type="domain" description="C2H2-type" evidence="14">
    <location>
        <begin position="46"/>
        <end position="74"/>
    </location>
</feature>
<keyword evidence="11" id="KW-0479">Metal-binding</keyword>
<keyword evidence="3" id="KW-0813">Transport</keyword>
<keyword evidence="4" id="KW-1003">Cell membrane</keyword>
<dbReference type="CDD" id="cd11492">
    <property type="entry name" value="SLC5sbd_NIS-SMVT"/>
    <property type="match status" value="1"/>
</dbReference>
<dbReference type="Gene3D" id="1.20.1730.10">
    <property type="entry name" value="Sodium/glucose cotransporter"/>
    <property type="match status" value="1"/>
</dbReference>
<evidence type="ECO:0000256" key="4">
    <source>
        <dbReference type="ARBA" id="ARBA00022475"/>
    </source>
</evidence>
<evidence type="ECO:0000256" key="11">
    <source>
        <dbReference type="PROSITE-ProRule" id="PRU00042"/>
    </source>
</evidence>
<evidence type="ECO:0000313" key="16">
    <source>
        <dbReference type="Proteomes" id="UP000479190"/>
    </source>
</evidence>
<feature type="domain" description="C2H2-type" evidence="14">
    <location>
        <begin position="75"/>
        <end position="103"/>
    </location>
</feature>
<feature type="transmembrane region" description="Helical" evidence="13">
    <location>
        <begin position="594"/>
        <end position="613"/>
    </location>
</feature>
<dbReference type="InterPro" id="IPR001734">
    <property type="entry name" value="Na/solute_symporter"/>
</dbReference>
<dbReference type="Proteomes" id="UP000479190">
    <property type="component" value="Unassembled WGS sequence"/>
</dbReference>
<dbReference type="GO" id="GO:0005886">
    <property type="term" value="C:plasma membrane"/>
    <property type="evidence" value="ECO:0007669"/>
    <property type="project" value="UniProtKB-SubCell"/>
</dbReference>
<keyword evidence="7" id="KW-0915">Sodium</keyword>
<dbReference type="PROSITE" id="PS50157">
    <property type="entry name" value="ZINC_FINGER_C2H2_2"/>
    <property type="match status" value="6"/>
</dbReference>
<evidence type="ECO:0000256" key="8">
    <source>
        <dbReference type="ARBA" id="ARBA00023065"/>
    </source>
</evidence>
<dbReference type="GO" id="GO:0008270">
    <property type="term" value="F:zinc ion binding"/>
    <property type="evidence" value="ECO:0007669"/>
    <property type="project" value="UniProtKB-KW"/>
</dbReference>
<feature type="domain" description="C2H2-type" evidence="14">
    <location>
        <begin position="133"/>
        <end position="161"/>
    </location>
</feature>
<dbReference type="Gene3D" id="3.30.160.60">
    <property type="entry name" value="Classic Zinc Finger"/>
    <property type="match status" value="6"/>
</dbReference>
<dbReference type="OrthoDB" id="6132759at2759"/>
<feature type="transmembrane region" description="Helical" evidence="13">
    <location>
        <begin position="625"/>
        <end position="649"/>
    </location>
</feature>
<organism evidence="15 16">
    <name type="scientific">Trichogramma brassicae</name>
    <dbReference type="NCBI Taxonomy" id="86971"/>
    <lineage>
        <taxon>Eukaryota</taxon>
        <taxon>Metazoa</taxon>
        <taxon>Ecdysozoa</taxon>
        <taxon>Arthropoda</taxon>
        <taxon>Hexapoda</taxon>
        <taxon>Insecta</taxon>
        <taxon>Pterygota</taxon>
        <taxon>Neoptera</taxon>
        <taxon>Endopterygota</taxon>
        <taxon>Hymenoptera</taxon>
        <taxon>Apocrita</taxon>
        <taxon>Proctotrupomorpha</taxon>
        <taxon>Chalcidoidea</taxon>
        <taxon>Trichogrammatidae</taxon>
        <taxon>Trichogramma</taxon>
    </lineage>
</organism>
<feature type="transmembrane region" description="Helical" evidence="13">
    <location>
        <begin position="1107"/>
        <end position="1128"/>
    </location>
</feature>
<evidence type="ECO:0000256" key="3">
    <source>
        <dbReference type="ARBA" id="ARBA00022448"/>
    </source>
</evidence>
<accession>A0A6H5J2D9</accession>
<protein>
    <recommendedName>
        <fullName evidence="14">C2H2-type domain-containing protein</fullName>
    </recommendedName>
</protein>
<feature type="domain" description="C2H2-type" evidence="14">
    <location>
        <begin position="104"/>
        <end position="132"/>
    </location>
</feature>
<feature type="transmembrane region" description="Helical" evidence="13">
    <location>
        <begin position="669"/>
        <end position="691"/>
    </location>
</feature>
<keyword evidence="9 13" id="KW-0472">Membrane</keyword>
<dbReference type="PANTHER" id="PTHR42985:SF2">
    <property type="entry name" value="SODIUM-DEPENDENT MULTIVITAMIN TRANSPORTER"/>
    <property type="match status" value="1"/>
</dbReference>
<keyword evidence="8" id="KW-0406">Ion transport</keyword>
<dbReference type="Pfam" id="PF00474">
    <property type="entry name" value="SSF"/>
    <property type="match status" value="1"/>
</dbReference>
<dbReference type="GO" id="GO:0015293">
    <property type="term" value="F:symporter activity"/>
    <property type="evidence" value="ECO:0007669"/>
    <property type="project" value="TreeGrafter"/>
</dbReference>
<feature type="compositionally biased region" description="Low complexity" evidence="12">
    <location>
        <begin position="1176"/>
        <end position="1190"/>
    </location>
</feature>